<keyword evidence="3" id="KW-1185">Reference proteome</keyword>
<protein>
    <submittedName>
        <fullName evidence="2">Uncharacterized protein</fullName>
    </submittedName>
</protein>
<evidence type="ECO:0000313" key="2">
    <source>
        <dbReference type="EMBL" id="KAL0634034.1"/>
    </source>
</evidence>
<evidence type="ECO:0000256" key="1">
    <source>
        <dbReference type="SAM" id="MobiDB-lite"/>
    </source>
</evidence>
<sequence length="873" mass="94553">MDHESPPPTPGGPSGPSGPPELSPIDPAQTFGPTPQASPRSPRSRRAFGHSPGLESYAQNSQGVPYPQPPSSAQAPHEGLGIRTPRSPRRAPRATWTEIPPSPRLETHSPPYSPRLENDLNSGARTAREEGSGSEASSFTQCRISLAVDISGSTAGRILNSEREFVMKLVSQLTPETISQNAYVLPWNHAAARPCQIQNLLMLESFGGTNPVVLLNSQPHLAALKVSNLWFLLTDGEITSRDVRALATTLAEKSMHGVPCVIVIFDNKSKPPSNCNISVGISPFAAVPNSALLYQDITVGGKCHVLATKGCFDAFLPAGTEQPVLDASTSWDSLPTIHPESAFRDLIIPAARELAPGELALSNDLTINFDNLFETDLDNGQIDQLLGNQNHLQSLLLSTHSRGQSASALSWLQRQTAVPQPSRVNNRLSTLDPAAATSIRRITAALQSRESIVSPELSALQRELRESHRRNSQITQDRDSRTNIINSAIDSLQQASQANWASSSLSTTRQSPAPSLSRISDSESAPEIDRASTCRGECPICFESDSVLAILFKRPQGYVAASAPKNTTLTFPLASGSNPEHDIISAWLVCEACSEYLVSARETPFRETATSALPLVSWSRNSALWRRALSQALDHFSGASQPLLPILFLAILDHHLQTKAWCIPDGSAENAQRATALNWARSTILTEVKMSGDGAKGPLGPWISTVVAAPSKGELGLIWKYPVDGFVLMLAIARERGTDPALLTKTLWRKLLHQVTGRYAAELAGSDHARMSARVDAVLPGMQEAGWIDVLLTGKFRPIARSEVQTLRRLSDEMMWIEAVCGPAMGRWLRFLQELTGGGKSTAECIWEIKGRWGKEAETVVERPEDIVDSSGL</sequence>
<feature type="region of interest" description="Disordered" evidence="1">
    <location>
        <begin position="501"/>
        <end position="524"/>
    </location>
</feature>
<dbReference type="Proteomes" id="UP001447188">
    <property type="component" value="Unassembled WGS sequence"/>
</dbReference>
<organism evidence="2 3">
    <name type="scientific">Discina gigas</name>
    <dbReference type="NCBI Taxonomy" id="1032678"/>
    <lineage>
        <taxon>Eukaryota</taxon>
        <taxon>Fungi</taxon>
        <taxon>Dikarya</taxon>
        <taxon>Ascomycota</taxon>
        <taxon>Pezizomycotina</taxon>
        <taxon>Pezizomycetes</taxon>
        <taxon>Pezizales</taxon>
        <taxon>Discinaceae</taxon>
        <taxon>Discina</taxon>
    </lineage>
</organism>
<feature type="region of interest" description="Disordered" evidence="1">
    <location>
        <begin position="1"/>
        <end position="136"/>
    </location>
</feature>
<feature type="compositionally biased region" description="Pro residues" evidence="1">
    <location>
        <begin position="1"/>
        <end position="22"/>
    </location>
</feature>
<comment type="caution">
    <text evidence="2">The sequence shown here is derived from an EMBL/GenBank/DDBJ whole genome shotgun (WGS) entry which is preliminary data.</text>
</comment>
<reference evidence="2 3" key="1">
    <citation type="submission" date="2024-02" db="EMBL/GenBank/DDBJ databases">
        <title>Discinaceae phylogenomics.</title>
        <authorList>
            <person name="Dirks A.C."/>
            <person name="James T.Y."/>
        </authorList>
    </citation>
    <scope>NUCLEOTIDE SEQUENCE [LARGE SCALE GENOMIC DNA]</scope>
    <source>
        <strain evidence="2 3">ACD0624</strain>
    </source>
</reference>
<name>A0ABR3GDP2_9PEZI</name>
<evidence type="ECO:0000313" key="3">
    <source>
        <dbReference type="Proteomes" id="UP001447188"/>
    </source>
</evidence>
<dbReference type="EMBL" id="JBBBZM010000106">
    <property type="protein sequence ID" value="KAL0634034.1"/>
    <property type="molecule type" value="Genomic_DNA"/>
</dbReference>
<gene>
    <name evidence="2" type="ORF">Q9L58_007052</name>
</gene>
<feature type="compositionally biased region" description="Polar residues" evidence="1">
    <location>
        <begin position="507"/>
        <end position="523"/>
    </location>
</feature>
<accession>A0ABR3GDP2</accession>
<proteinExistence type="predicted"/>
<feature type="region of interest" description="Disordered" evidence="1">
    <location>
        <begin position="463"/>
        <end position="482"/>
    </location>
</feature>